<gene>
    <name evidence="2" type="ORF">Pcinc_022285</name>
</gene>
<dbReference type="PANTHER" id="PTHR45913:SF19">
    <property type="entry name" value="LOW QUALITY PROTEIN: ZINC FINGER BED DOMAIN-CONTAINING PROTEIN 5-LIKE"/>
    <property type="match status" value="1"/>
</dbReference>
<evidence type="ECO:0000313" key="2">
    <source>
        <dbReference type="EMBL" id="KAK3872643.1"/>
    </source>
</evidence>
<sequence length="294" mass="34294">MVIKREHTVLGRLYELREEVARFLDSQQKADLHDKFQSEAKFIRYFPDIDDKHEAWKFIRNPFHCELADVADEVQEEFLELKFNSTAKEDFKDLDLETFWVKYLPPVYPLILHQALQILTSKRCSSTPSQTAFREVHTSIHPLFSYPTFLPGVTSSPDSHPLSNQPALCTHIKGSECVNKMCTMWRRSLVLLLLVTSTMTVAQQDQYLGQSGVGGFFGGEDATKPSTGVLISNPNNNPPPPVYQFRPRPSRPQNYNNHFNRPYYGSHYNQYSSNSYYNPYYYNNYYYRPYNYYG</sequence>
<protein>
    <submittedName>
        <fullName evidence="2">Uncharacterized protein</fullName>
    </submittedName>
</protein>
<dbReference type="EMBL" id="JAWQEG010002336">
    <property type="protein sequence ID" value="KAK3872643.1"/>
    <property type="molecule type" value="Genomic_DNA"/>
</dbReference>
<comment type="caution">
    <text evidence="2">The sequence shown here is derived from an EMBL/GenBank/DDBJ whole genome shotgun (WGS) entry which is preliminary data.</text>
</comment>
<proteinExistence type="predicted"/>
<organism evidence="2 3">
    <name type="scientific">Petrolisthes cinctipes</name>
    <name type="common">Flat porcelain crab</name>
    <dbReference type="NCBI Taxonomy" id="88211"/>
    <lineage>
        <taxon>Eukaryota</taxon>
        <taxon>Metazoa</taxon>
        <taxon>Ecdysozoa</taxon>
        <taxon>Arthropoda</taxon>
        <taxon>Crustacea</taxon>
        <taxon>Multicrustacea</taxon>
        <taxon>Malacostraca</taxon>
        <taxon>Eumalacostraca</taxon>
        <taxon>Eucarida</taxon>
        <taxon>Decapoda</taxon>
        <taxon>Pleocyemata</taxon>
        <taxon>Anomura</taxon>
        <taxon>Galatheoidea</taxon>
        <taxon>Porcellanidae</taxon>
        <taxon>Petrolisthes</taxon>
    </lineage>
</organism>
<keyword evidence="3" id="KW-1185">Reference proteome</keyword>
<name>A0AAE1FI22_PETCI</name>
<accession>A0AAE1FI22</accession>
<reference evidence="2" key="1">
    <citation type="submission" date="2023-10" db="EMBL/GenBank/DDBJ databases">
        <title>Genome assemblies of two species of porcelain crab, Petrolisthes cinctipes and Petrolisthes manimaculis (Anomura: Porcellanidae).</title>
        <authorList>
            <person name="Angst P."/>
        </authorList>
    </citation>
    <scope>NUCLEOTIDE SEQUENCE</scope>
    <source>
        <strain evidence="2">PB745_01</strain>
        <tissue evidence="2">Gill</tissue>
    </source>
</reference>
<evidence type="ECO:0000256" key="1">
    <source>
        <dbReference type="SAM" id="MobiDB-lite"/>
    </source>
</evidence>
<dbReference type="PANTHER" id="PTHR45913">
    <property type="entry name" value="EPM2A-INTERACTING PROTEIN 1"/>
    <property type="match status" value="1"/>
</dbReference>
<evidence type="ECO:0000313" key="3">
    <source>
        <dbReference type="Proteomes" id="UP001286313"/>
    </source>
</evidence>
<dbReference type="Proteomes" id="UP001286313">
    <property type="component" value="Unassembled WGS sequence"/>
</dbReference>
<dbReference type="AlphaFoldDB" id="A0AAE1FI22"/>
<feature type="region of interest" description="Disordered" evidence="1">
    <location>
        <begin position="230"/>
        <end position="251"/>
    </location>
</feature>